<evidence type="ECO:0000256" key="1">
    <source>
        <dbReference type="ARBA" id="ARBA00009369"/>
    </source>
</evidence>
<dbReference type="AlphaFoldDB" id="A0A3A5HAI6"/>
<dbReference type="GO" id="GO:0008360">
    <property type="term" value="P:regulation of cell shape"/>
    <property type="evidence" value="ECO:0007669"/>
    <property type="project" value="UniProtKB-KW"/>
</dbReference>
<dbReference type="InterPro" id="IPR007221">
    <property type="entry name" value="MreC"/>
</dbReference>
<reference evidence="8" key="1">
    <citation type="submission" date="2018-09" db="EMBL/GenBank/DDBJ databases">
        <authorList>
            <person name="Zhu H."/>
        </authorList>
    </citation>
    <scope>NUCLEOTIDE SEQUENCE [LARGE SCALE GENOMIC DNA]</scope>
    <source>
        <strain evidence="8">K1W22B-1</strain>
    </source>
</reference>
<dbReference type="PANTHER" id="PTHR34138:SF1">
    <property type="entry name" value="CELL SHAPE-DETERMINING PROTEIN MREC"/>
    <property type="match status" value="1"/>
</dbReference>
<dbReference type="EMBL" id="QYRP01000002">
    <property type="protein sequence ID" value="RJS45074.1"/>
    <property type="molecule type" value="Genomic_DNA"/>
</dbReference>
<dbReference type="InterPro" id="IPR042175">
    <property type="entry name" value="Cell/Rod_MreC_2"/>
</dbReference>
<comment type="function">
    <text evidence="5">Involved in formation and maintenance of cell shape.</text>
</comment>
<feature type="domain" description="Rod shape-determining protein MreC beta-barrel core" evidence="6">
    <location>
        <begin position="149"/>
        <end position="295"/>
    </location>
</feature>
<evidence type="ECO:0000313" key="7">
    <source>
        <dbReference type="EMBL" id="RJS45074.1"/>
    </source>
</evidence>
<comment type="caution">
    <text evidence="7">The sequence shown here is derived from an EMBL/GenBank/DDBJ whole genome shotgun (WGS) entry which is preliminary data.</text>
</comment>
<protein>
    <recommendedName>
        <fullName evidence="2 5">Cell shape-determining protein MreC</fullName>
    </recommendedName>
    <alternativeName>
        <fullName evidence="4 5">Cell shape protein MreC</fullName>
    </alternativeName>
</protein>
<name>A0A3A5HAI6_9ACTN</name>
<dbReference type="Gene3D" id="2.40.10.350">
    <property type="entry name" value="Rod shape-determining protein MreC, domain 2"/>
    <property type="match status" value="1"/>
</dbReference>
<organism evidence="7 8">
    <name type="scientific">Nocardioides cavernaquae</name>
    <dbReference type="NCBI Taxonomy" id="2321396"/>
    <lineage>
        <taxon>Bacteria</taxon>
        <taxon>Bacillati</taxon>
        <taxon>Actinomycetota</taxon>
        <taxon>Actinomycetes</taxon>
        <taxon>Propionibacteriales</taxon>
        <taxon>Nocardioidaceae</taxon>
        <taxon>Nocardioides</taxon>
    </lineage>
</organism>
<proteinExistence type="inferred from homology"/>
<dbReference type="InterPro" id="IPR042177">
    <property type="entry name" value="Cell/Rod_1"/>
</dbReference>
<accession>A0A3A5HAI6</accession>
<evidence type="ECO:0000256" key="2">
    <source>
        <dbReference type="ARBA" id="ARBA00013855"/>
    </source>
</evidence>
<dbReference type="OrthoDB" id="5196068at2"/>
<dbReference type="GO" id="GO:0005886">
    <property type="term" value="C:plasma membrane"/>
    <property type="evidence" value="ECO:0007669"/>
    <property type="project" value="TreeGrafter"/>
</dbReference>
<dbReference type="Proteomes" id="UP000276542">
    <property type="component" value="Unassembled WGS sequence"/>
</dbReference>
<dbReference type="Gene3D" id="2.40.10.340">
    <property type="entry name" value="Rod shape-determining protein MreC, domain 1"/>
    <property type="match status" value="1"/>
</dbReference>
<sequence>MAVGEKWGDGPERREKRWRALDGFDARDRPSRSTLVALVLASVTLITLDHAGGILDPARDVVGEALGPAEQFTNGVVQPFASVPRYFRTKGSLEDEVGALEDENSQLRQQLATAGYDRNRLREYDKLSQSAAAQGHTIVAAHVIGHGAAQAFSQTVTIDAGTTDGVHADLTVVSDDGLVGRVVAATRKTATVLLLLDRDSVVGGRLGSSMELGFLQGRGQFGGDPTLDMKLVDAAVVANEGDSVLTFGSEDGAPYIAGVPIGTVRAVFSSPRETSRRVEITPFVDFTSLDLVGVVVPTGSTTDRALVDPRKDER</sequence>
<comment type="similarity">
    <text evidence="1 5">Belongs to the MreC family.</text>
</comment>
<dbReference type="Pfam" id="PF04085">
    <property type="entry name" value="MreC"/>
    <property type="match status" value="1"/>
</dbReference>
<dbReference type="InterPro" id="IPR055342">
    <property type="entry name" value="MreC_beta-barrel_core"/>
</dbReference>
<evidence type="ECO:0000256" key="4">
    <source>
        <dbReference type="ARBA" id="ARBA00032089"/>
    </source>
</evidence>
<evidence type="ECO:0000259" key="6">
    <source>
        <dbReference type="Pfam" id="PF04085"/>
    </source>
</evidence>
<dbReference type="PIRSF" id="PIRSF038471">
    <property type="entry name" value="MreC"/>
    <property type="match status" value="1"/>
</dbReference>
<dbReference type="PANTHER" id="PTHR34138">
    <property type="entry name" value="CELL SHAPE-DETERMINING PROTEIN MREC"/>
    <property type="match status" value="1"/>
</dbReference>
<gene>
    <name evidence="7" type="ORF">D4739_01645</name>
</gene>
<keyword evidence="8" id="KW-1185">Reference proteome</keyword>
<dbReference type="RefSeq" id="WP_120058977.1">
    <property type="nucleotide sequence ID" value="NZ_QYRP01000002.1"/>
</dbReference>
<keyword evidence="3 5" id="KW-0133">Cell shape</keyword>
<evidence type="ECO:0000313" key="8">
    <source>
        <dbReference type="Proteomes" id="UP000276542"/>
    </source>
</evidence>
<evidence type="ECO:0000256" key="3">
    <source>
        <dbReference type="ARBA" id="ARBA00022960"/>
    </source>
</evidence>
<evidence type="ECO:0000256" key="5">
    <source>
        <dbReference type="PIRNR" id="PIRNR038471"/>
    </source>
</evidence>